<evidence type="ECO:0000313" key="8">
    <source>
        <dbReference type="EMBL" id="QJW93569.1"/>
    </source>
</evidence>
<accession>A0A6M5YHM7</accession>
<dbReference type="GO" id="GO:0009306">
    <property type="term" value="P:protein secretion"/>
    <property type="evidence" value="ECO:0007669"/>
    <property type="project" value="InterPro"/>
</dbReference>
<dbReference type="InterPro" id="IPR019734">
    <property type="entry name" value="TPR_rpt"/>
</dbReference>
<dbReference type="InterPro" id="IPR050810">
    <property type="entry name" value="Bact_Secretion_Sys_Channel"/>
</dbReference>
<evidence type="ECO:0000256" key="5">
    <source>
        <dbReference type="RuleBase" id="RU004003"/>
    </source>
</evidence>
<feature type="chain" id="PRO_5027029522" description="Type II/III secretion system secretin-like domain-containing protein" evidence="6">
    <location>
        <begin position="21"/>
        <end position="889"/>
    </location>
</feature>
<dbReference type="KEGG" id="ftj:FTUN_1076"/>
<dbReference type="Proteomes" id="UP000503447">
    <property type="component" value="Chromosome"/>
</dbReference>
<dbReference type="Pfam" id="PF00263">
    <property type="entry name" value="Secretin"/>
    <property type="match status" value="2"/>
</dbReference>
<dbReference type="InterPro" id="IPR004846">
    <property type="entry name" value="T2SS/T3SS_dom"/>
</dbReference>
<dbReference type="Gene3D" id="3.30.1370.120">
    <property type="match status" value="1"/>
</dbReference>
<keyword evidence="4" id="KW-0802">TPR repeat</keyword>
<keyword evidence="2 6" id="KW-0732">Signal</keyword>
<dbReference type="PANTHER" id="PTHR30332">
    <property type="entry name" value="PROBABLE GENERAL SECRETION PATHWAY PROTEIN D"/>
    <property type="match status" value="1"/>
</dbReference>
<evidence type="ECO:0000313" key="9">
    <source>
        <dbReference type="Proteomes" id="UP000503447"/>
    </source>
</evidence>
<dbReference type="Pfam" id="PF14559">
    <property type="entry name" value="TPR_19"/>
    <property type="match status" value="1"/>
</dbReference>
<protein>
    <recommendedName>
        <fullName evidence="7">Type II/III secretion system secretin-like domain-containing protein</fullName>
    </recommendedName>
</protein>
<name>A0A6M5YHM7_9BACT</name>
<dbReference type="AlphaFoldDB" id="A0A6M5YHM7"/>
<dbReference type="PANTHER" id="PTHR30332:SF24">
    <property type="entry name" value="SECRETIN GSPD-RELATED"/>
    <property type="match status" value="1"/>
</dbReference>
<evidence type="ECO:0000256" key="1">
    <source>
        <dbReference type="ARBA" id="ARBA00004370"/>
    </source>
</evidence>
<comment type="similarity">
    <text evidence="5">Belongs to the bacterial secretin family.</text>
</comment>
<dbReference type="SMART" id="SM00028">
    <property type="entry name" value="TPR"/>
    <property type="match status" value="3"/>
</dbReference>
<evidence type="ECO:0000256" key="6">
    <source>
        <dbReference type="SAM" id="SignalP"/>
    </source>
</evidence>
<dbReference type="InterPro" id="IPR038591">
    <property type="entry name" value="NolW-like_sf"/>
</dbReference>
<feature type="signal peptide" evidence="6">
    <location>
        <begin position="1"/>
        <end position="20"/>
    </location>
</feature>
<keyword evidence="3" id="KW-0472">Membrane</keyword>
<keyword evidence="9" id="KW-1185">Reference proteome</keyword>
<organism evidence="8 9">
    <name type="scientific">Frigoriglobus tundricola</name>
    <dbReference type="NCBI Taxonomy" id="2774151"/>
    <lineage>
        <taxon>Bacteria</taxon>
        <taxon>Pseudomonadati</taxon>
        <taxon>Planctomycetota</taxon>
        <taxon>Planctomycetia</taxon>
        <taxon>Gemmatales</taxon>
        <taxon>Gemmataceae</taxon>
        <taxon>Frigoriglobus</taxon>
    </lineage>
</organism>
<reference evidence="9" key="1">
    <citation type="submission" date="2020-05" db="EMBL/GenBank/DDBJ databases">
        <title>Frigoriglobus tundricola gen. nov., sp. nov., a psychrotolerant cellulolytic planctomycete of the family Gemmataceae with two divergent copies of 16S rRNA gene.</title>
        <authorList>
            <person name="Kulichevskaya I.S."/>
            <person name="Ivanova A.A."/>
            <person name="Naumoff D.G."/>
            <person name="Beletsky A.V."/>
            <person name="Rijpstra W.I.C."/>
            <person name="Sinninghe Damste J.S."/>
            <person name="Mardanov A.V."/>
            <person name="Ravin N.V."/>
            <person name="Dedysh S.N."/>
        </authorList>
    </citation>
    <scope>NUCLEOTIDE SEQUENCE [LARGE SCALE GENOMIC DNA]</scope>
    <source>
        <strain evidence="9">PL17</strain>
    </source>
</reference>
<dbReference type="InterPro" id="IPR011990">
    <property type="entry name" value="TPR-like_helical_dom_sf"/>
</dbReference>
<sequence length="889" mass="95176">MRIRTLFAITLTMFALPALGRAQKEAEPSKPTAPVAADDSKHPASAESLVAIADVRLEAALDEKTPGSKEELLDMARTGYQKALAQDPKSKAALTGMARFYARLGDRDRAIEMYKKYLTLYPSDAGVAHEVALAHARWKDWTGAVAWCEFALKIDPENRAVKKTLGFCQAFSGKWDEAFAALCQIMPEAQARHNLAGLLDHMGHADASKAQILLALKADPTYTPACQLLGDMQPVAVVPAPFGGQSPPPVAATNPALSVNFEVRLLKVPVGFCERAGVKLTGDTVLTDKAVFRLLEAAQGQRDANVVQLPKVTADDGQAATVRNTEQQFFTTSVEVMKVKGATVFVPQNKPIELGNVLTLTGHVLADHTRVSVRANLKHTALVGNVELVPVVTKITPVFEGGSQGTPVPVTQFLQAPDIRTEQIEKTAIMPTGGTIVLGSWKETGERPARKGVIKKEKPATEYEVVVLVSVRVLRNDEPAVGLAPAPHEVPARVTKVFNIADLVIPNKPGQSGVDATAEYRRNVGNIVKVVTGSVRPGSWDTNGGRGQAEYFDIGCALVVTNTLEVVNEVGVWLNGLHCLPRFGAFTGPLNIDEPAPDKRLNSVHKLKYAAAADTTQAIYAYLQSKTPAANQKAVLVAEPVANTVLISAEPALYEEILTVLASIDKAPPQVTLQTMVVQVPRGFAARYGLLDEGAASGTAVTLSPREAKMLTGLIRAARECNECEILSRPELCVSDNQSGVVRVGQEVPVQTLGLVKSENGTALEPKTEYVPTGLSMRFTPRVCPDGTSVLVTAELESTTVSHTVLTTGAPGSESTTRVPVFNTGSVRAVSQVRLGQTMLVVMAQDTSGSFTGMIRRLLNRDQDETLVVITPHLPVPADPVRPAGEIRK</sequence>
<proteinExistence type="inferred from homology"/>
<dbReference type="EMBL" id="CP053452">
    <property type="protein sequence ID" value="QJW93569.1"/>
    <property type="molecule type" value="Genomic_DNA"/>
</dbReference>
<evidence type="ECO:0000256" key="4">
    <source>
        <dbReference type="PROSITE-ProRule" id="PRU00339"/>
    </source>
</evidence>
<dbReference type="GO" id="GO:0015627">
    <property type="term" value="C:type II protein secretion system complex"/>
    <property type="evidence" value="ECO:0007669"/>
    <property type="project" value="TreeGrafter"/>
</dbReference>
<evidence type="ECO:0000256" key="3">
    <source>
        <dbReference type="ARBA" id="ARBA00023136"/>
    </source>
</evidence>
<dbReference type="PROSITE" id="PS50005">
    <property type="entry name" value="TPR"/>
    <property type="match status" value="1"/>
</dbReference>
<dbReference type="Gene3D" id="1.25.40.10">
    <property type="entry name" value="Tetratricopeptide repeat domain"/>
    <property type="match status" value="1"/>
</dbReference>
<comment type="subcellular location">
    <subcellularLocation>
        <location evidence="1">Membrane</location>
    </subcellularLocation>
</comment>
<dbReference type="RefSeq" id="WP_171469740.1">
    <property type="nucleotide sequence ID" value="NZ_CP053452.2"/>
</dbReference>
<gene>
    <name evidence="8" type="ORF">FTUN_1076</name>
</gene>
<feature type="domain" description="Type II/III secretion system secretin-like" evidence="7">
    <location>
        <begin position="298"/>
        <end position="439"/>
    </location>
</feature>
<evidence type="ECO:0000259" key="7">
    <source>
        <dbReference type="Pfam" id="PF00263"/>
    </source>
</evidence>
<feature type="repeat" description="TPR" evidence="4">
    <location>
        <begin position="91"/>
        <end position="124"/>
    </location>
</feature>
<feature type="domain" description="Type II/III secretion system secretin-like" evidence="7">
    <location>
        <begin position="720"/>
        <end position="840"/>
    </location>
</feature>
<dbReference type="SUPFAM" id="SSF48452">
    <property type="entry name" value="TPR-like"/>
    <property type="match status" value="1"/>
</dbReference>
<dbReference type="GO" id="GO:0016020">
    <property type="term" value="C:membrane"/>
    <property type="evidence" value="ECO:0007669"/>
    <property type="project" value="UniProtKB-SubCell"/>
</dbReference>
<evidence type="ECO:0000256" key="2">
    <source>
        <dbReference type="ARBA" id="ARBA00022729"/>
    </source>
</evidence>